<feature type="transmembrane region" description="Helical" evidence="12">
    <location>
        <begin position="107"/>
        <end position="125"/>
    </location>
</feature>
<keyword evidence="4 10" id="KW-0812">Transmembrane</keyword>
<evidence type="ECO:0000256" key="10">
    <source>
        <dbReference type="RuleBase" id="RU000688"/>
    </source>
</evidence>
<evidence type="ECO:0000256" key="8">
    <source>
        <dbReference type="ARBA" id="ARBA00023170"/>
    </source>
</evidence>
<keyword evidence="5 12" id="KW-1133">Transmembrane helix</keyword>
<dbReference type="Proteomes" id="UP000322000">
    <property type="component" value="Chromosome 7"/>
</dbReference>
<dbReference type="KEGG" id="tnl:113495673"/>
<feature type="region of interest" description="Disordered" evidence="11">
    <location>
        <begin position="354"/>
        <end position="485"/>
    </location>
</feature>
<keyword evidence="6 10" id="KW-0297">G-protein coupled receptor</keyword>
<feature type="compositionally biased region" description="Basic and acidic residues" evidence="11">
    <location>
        <begin position="473"/>
        <end position="485"/>
    </location>
</feature>
<keyword evidence="14" id="KW-1185">Reference proteome</keyword>
<gene>
    <name evidence="15" type="primary">LOC113495673</name>
</gene>
<feature type="transmembrane region" description="Helical" evidence="12">
    <location>
        <begin position="268"/>
        <end position="288"/>
    </location>
</feature>
<dbReference type="InterPro" id="IPR017452">
    <property type="entry name" value="GPCR_Rhodpsn_7TM"/>
</dbReference>
<keyword evidence="7 12" id="KW-0472">Membrane</keyword>
<evidence type="ECO:0000256" key="12">
    <source>
        <dbReference type="SAM" id="Phobius"/>
    </source>
</evidence>
<keyword evidence="8 10" id="KW-0675">Receptor</keyword>
<evidence type="ECO:0000256" key="4">
    <source>
        <dbReference type="ARBA" id="ARBA00022692"/>
    </source>
</evidence>
<dbReference type="SMART" id="SM01381">
    <property type="entry name" value="7TM_GPCR_Srsx"/>
    <property type="match status" value="1"/>
</dbReference>
<organism evidence="14 15">
    <name type="scientific">Trichoplusia ni</name>
    <name type="common">Cabbage looper</name>
    <dbReference type="NCBI Taxonomy" id="7111"/>
    <lineage>
        <taxon>Eukaryota</taxon>
        <taxon>Metazoa</taxon>
        <taxon>Ecdysozoa</taxon>
        <taxon>Arthropoda</taxon>
        <taxon>Hexapoda</taxon>
        <taxon>Insecta</taxon>
        <taxon>Pterygota</taxon>
        <taxon>Neoptera</taxon>
        <taxon>Endopterygota</taxon>
        <taxon>Lepidoptera</taxon>
        <taxon>Glossata</taxon>
        <taxon>Ditrysia</taxon>
        <taxon>Noctuoidea</taxon>
        <taxon>Noctuidae</taxon>
        <taxon>Plusiinae</taxon>
        <taxon>Trichoplusia</taxon>
    </lineage>
</organism>
<feature type="domain" description="G-protein coupled receptors family 1 profile" evidence="13">
    <location>
        <begin position="46"/>
        <end position="317"/>
    </location>
</feature>
<evidence type="ECO:0000256" key="7">
    <source>
        <dbReference type="ARBA" id="ARBA00023136"/>
    </source>
</evidence>
<dbReference type="AlphaFoldDB" id="A0A7E5VQ90"/>
<dbReference type="InterPro" id="IPR000276">
    <property type="entry name" value="GPCR_Rhodpsn"/>
</dbReference>
<feature type="transmembrane region" description="Helical" evidence="12">
    <location>
        <begin position="28"/>
        <end position="55"/>
    </location>
</feature>
<evidence type="ECO:0000256" key="9">
    <source>
        <dbReference type="ARBA" id="ARBA00023224"/>
    </source>
</evidence>
<accession>A0A7E5VQ90</accession>
<comment type="similarity">
    <text evidence="2 10">Belongs to the G-protein coupled receptor 1 family.</text>
</comment>
<dbReference type="RefSeq" id="XP_026730336.1">
    <property type="nucleotide sequence ID" value="XM_026874535.1"/>
</dbReference>
<dbReference type="GO" id="GO:0005886">
    <property type="term" value="C:plasma membrane"/>
    <property type="evidence" value="ECO:0007669"/>
    <property type="project" value="UniProtKB-SubCell"/>
</dbReference>
<dbReference type="PROSITE" id="PS50262">
    <property type="entry name" value="G_PROTEIN_RECEP_F1_2"/>
    <property type="match status" value="1"/>
</dbReference>
<dbReference type="SUPFAM" id="SSF81321">
    <property type="entry name" value="Family A G protein-coupled receptor-like"/>
    <property type="match status" value="1"/>
</dbReference>
<dbReference type="GO" id="GO:0004930">
    <property type="term" value="F:G protein-coupled receptor activity"/>
    <property type="evidence" value="ECO:0007669"/>
    <property type="project" value="UniProtKB-KW"/>
</dbReference>
<keyword evidence="9 10" id="KW-0807">Transducer</keyword>
<feature type="compositionally biased region" description="Polar residues" evidence="11">
    <location>
        <begin position="233"/>
        <end position="243"/>
    </location>
</feature>
<dbReference type="FunFam" id="1.20.1070.10:FF:000312">
    <property type="entry name" value="protein trapped in endoderm-1"/>
    <property type="match status" value="1"/>
</dbReference>
<feature type="transmembrane region" description="Helical" evidence="12">
    <location>
        <begin position="62"/>
        <end position="87"/>
    </location>
</feature>
<dbReference type="PANTHER" id="PTHR24228:SF63">
    <property type="entry name" value="G-PROTEIN COUPLED RECEPTOR MOODY"/>
    <property type="match status" value="1"/>
</dbReference>
<dbReference type="Gene3D" id="1.20.1070.10">
    <property type="entry name" value="Rhodopsin 7-helix transmembrane proteins"/>
    <property type="match status" value="1"/>
</dbReference>
<dbReference type="PRINTS" id="PR00237">
    <property type="entry name" value="GPCRRHODOPSN"/>
</dbReference>
<dbReference type="CDD" id="cd15210">
    <property type="entry name" value="7tmA_GPR84-like"/>
    <property type="match status" value="1"/>
</dbReference>
<evidence type="ECO:0000256" key="11">
    <source>
        <dbReference type="SAM" id="MobiDB-lite"/>
    </source>
</evidence>
<evidence type="ECO:0000256" key="6">
    <source>
        <dbReference type="ARBA" id="ARBA00023040"/>
    </source>
</evidence>
<feature type="compositionally biased region" description="Polar residues" evidence="11">
    <location>
        <begin position="354"/>
        <end position="365"/>
    </location>
</feature>
<reference evidence="15" key="1">
    <citation type="submission" date="2025-08" db="UniProtKB">
        <authorList>
            <consortium name="RefSeq"/>
        </authorList>
    </citation>
    <scope>IDENTIFICATION</scope>
</reference>
<dbReference type="PROSITE" id="PS00237">
    <property type="entry name" value="G_PROTEIN_RECEP_F1_1"/>
    <property type="match status" value="1"/>
</dbReference>
<name>A0A7E5VQ90_TRINI</name>
<evidence type="ECO:0000313" key="14">
    <source>
        <dbReference type="Proteomes" id="UP000322000"/>
    </source>
</evidence>
<feature type="compositionally biased region" description="Basic and acidic residues" evidence="11">
    <location>
        <begin position="428"/>
        <end position="437"/>
    </location>
</feature>
<feature type="region of interest" description="Disordered" evidence="11">
    <location>
        <begin position="228"/>
        <end position="255"/>
    </location>
</feature>
<evidence type="ECO:0000259" key="13">
    <source>
        <dbReference type="PROSITE" id="PS50262"/>
    </source>
</evidence>
<dbReference type="Pfam" id="PF00001">
    <property type="entry name" value="7tm_1"/>
    <property type="match status" value="1"/>
</dbReference>
<dbReference type="InParanoid" id="A0A7E5VQ90"/>
<evidence type="ECO:0000256" key="1">
    <source>
        <dbReference type="ARBA" id="ARBA00004651"/>
    </source>
</evidence>
<feature type="compositionally biased region" description="Basic and acidic residues" evidence="11">
    <location>
        <begin position="244"/>
        <end position="255"/>
    </location>
</feature>
<sequence>MADDIMNFTDEMSATVEPSELSKFSPGLLTFAAVVTGIIMLVGLFGNLLTVVALLKCPKVRNVAAAFIISLCIADFLFCAIVLPFAISGFWTRTWSHGGALCKLVPFLRYGNVGVSLLSIALITLNRYIMIAHHSWYSRVYRKHNIAIMIVFSWMFSYGMQIPTLVGVWGKFDYDPELGTCSIMPDDNGRSAKTALFVIAFIVPALLIFICYARIFWVVHSSEQRMREHQRSQHASPGSLNNSTDKRSTIKDNRETKARRNEWRITKMVLAIFLSFLVCYLPITIAKVADNHVHYPVFHIAGYLLLYASACVNPIIYVIMNAQYRAAYAAALCCPLARLSGLTSEMERASRVQLQQHANGAQPSVTGGVESRPSGQHGTGRPWRKINPRPSESHSAGPTQVMGPATETVSFGPKVGKRTQHKIGSQHSIDKKIEKPHITGSQISIGSKSTGPSKRPLMTGSQNSLGPKITRFQIDELRSDRQTNV</sequence>
<evidence type="ECO:0000256" key="3">
    <source>
        <dbReference type="ARBA" id="ARBA00022475"/>
    </source>
</evidence>
<feature type="compositionally biased region" description="Polar residues" evidence="11">
    <location>
        <begin position="439"/>
        <end position="452"/>
    </location>
</feature>
<feature type="transmembrane region" description="Helical" evidence="12">
    <location>
        <begin position="194"/>
        <end position="217"/>
    </location>
</feature>
<evidence type="ECO:0000256" key="5">
    <source>
        <dbReference type="ARBA" id="ARBA00022989"/>
    </source>
</evidence>
<dbReference type="PANTHER" id="PTHR24228">
    <property type="entry name" value="B2 BRADYKININ RECEPTOR/ANGIOTENSIN II RECEPTOR"/>
    <property type="match status" value="1"/>
</dbReference>
<dbReference type="FunCoup" id="A0A7E5VQ90">
    <property type="interactions" value="69"/>
</dbReference>
<feature type="transmembrane region" description="Helical" evidence="12">
    <location>
        <begin position="300"/>
        <end position="320"/>
    </location>
</feature>
<proteinExistence type="inferred from homology"/>
<evidence type="ECO:0000313" key="15">
    <source>
        <dbReference type="RefSeq" id="XP_026730336.1"/>
    </source>
</evidence>
<dbReference type="OrthoDB" id="10044919at2759"/>
<feature type="transmembrane region" description="Helical" evidence="12">
    <location>
        <begin position="146"/>
        <end position="169"/>
    </location>
</feature>
<dbReference type="GeneID" id="113495673"/>
<evidence type="ECO:0000256" key="2">
    <source>
        <dbReference type="ARBA" id="ARBA00010663"/>
    </source>
</evidence>
<keyword evidence="3" id="KW-1003">Cell membrane</keyword>
<protein>
    <submittedName>
        <fullName evidence="15">G-protein coupled receptor moody-like isoform X1</fullName>
    </submittedName>
</protein>
<comment type="subcellular location">
    <subcellularLocation>
        <location evidence="1">Cell membrane</location>
        <topology evidence="1">Multi-pass membrane protein</topology>
    </subcellularLocation>
</comment>